<dbReference type="InterPro" id="IPR013216">
    <property type="entry name" value="Methyltransf_11"/>
</dbReference>
<protein>
    <submittedName>
        <fullName evidence="2">Methyltransferase type 11</fullName>
    </submittedName>
</protein>
<dbReference type="InterPro" id="IPR029063">
    <property type="entry name" value="SAM-dependent_MTases_sf"/>
</dbReference>
<gene>
    <name evidence="2" type="ordered locus">Cwoe_0837</name>
</gene>
<dbReference type="GO" id="GO:0032259">
    <property type="term" value="P:methylation"/>
    <property type="evidence" value="ECO:0007669"/>
    <property type="project" value="UniProtKB-KW"/>
</dbReference>
<reference evidence="2 3" key="1">
    <citation type="journal article" date="2010" name="Stand. Genomic Sci.">
        <title>Complete genome sequence of Conexibacter woesei type strain (ID131577).</title>
        <authorList>
            <person name="Pukall R."/>
            <person name="Lapidus A."/>
            <person name="Glavina Del Rio T."/>
            <person name="Copeland A."/>
            <person name="Tice H."/>
            <person name="Cheng J.-F."/>
            <person name="Lucas S."/>
            <person name="Chen F."/>
            <person name="Nolan M."/>
            <person name="Bruce D."/>
            <person name="Goodwin L."/>
            <person name="Pitluck S."/>
            <person name="Mavromatis K."/>
            <person name="Ivanova N."/>
            <person name="Ovchinnikova G."/>
            <person name="Pati A."/>
            <person name="Chen A."/>
            <person name="Palaniappan K."/>
            <person name="Land M."/>
            <person name="Hauser L."/>
            <person name="Chang Y.-J."/>
            <person name="Jeffries C.D."/>
            <person name="Chain P."/>
            <person name="Meincke L."/>
            <person name="Sims D."/>
            <person name="Brettin T."/>
            <person name="Detter J.C."/>
            <person name="Rohde M."/>
            <person name="Goeker M."/>
            <person name="Bristow J."/>
            <person name="Eisen J.A."/>
            <person name="Markowitz V."/>
            <person name="Kyrpides N.C."/>
            <person name="Klenk H.-P."/>
            <person name="Hugenholtz P."/>
        </authorList>
    </citation>
    <scope>NUCLEOTIDE SEQUENCE [LARGE SCALE GENOMIC DNA]</scope>
    <source>
        <strain evidence="3">DSM 14684 / CIP 108061 / JCM 11494 / NBRC 100937 / ID131577</strain>
    </source>
</reference>
<dbReference type="OrthoDB" id="9809391at2"/>
<evidence type="ECO:0000313" key="3">
    <source>
        <dbReference type="Proteomes" id="UP000008229"/>
    </source>
</evidence>
<dbReference type="Proteomes" id="UP000008229">
    <property type="component" value="Chromosome"/>
</dbReference>
<dbReference type="KEGG" id="cwo:Cwoe_0837"/>
<dbReference type="SUPFAM" id="SSF53335">
    <property type="entry name" value="S-adenosyl-L-methionine-dependent methyltransferases"/>
    <property type="match status" value="1"/>
</dbReference>
<keyword evidence="2" id="KW-0489">Methyltransferase</keyword>
<dbReference type="RefSeq" id="WP_012932323.1">
    <property type="nucleotide sequence ID" value="NC_013739.1"/>
</dbReference>
<dbReference type="eggNOG" id="COG2226">
    <property type="taxonomic scope" value="Bacteria"/>
</dbReference>
<proteinExistence type="predicted"/>
<dbReference type="Pfam" id="PF08241">
    <property type="entry name" value="Methyltransf_11"/>
    <property type="match status" value="1"/>
</dbReference>
<dbReference type="HOGENOM" id="CLU_037990_8_0_11"/>
<feature type="domain" description="Methyltransferase type 11" evidence="1">
    <location>
        <begin position="42"/>
        <end position="119"/>
    </location>
</feature>
<dbReference type="Gene3D" id="3.40.50.150">
    <property type="entry name" value="Vaccinia Virus protein VP39"/>
    <property type="match status" value="1"/>
</dbReference>
<reference evidence="3" key="2">
    <citation type="submission" date="2010-01" db="EMBL/GenBank/DDBJ databases">
        <title>The complete genome of Conexibacter woesei DSM 14684.</title>
        <authorList>
            <consortium name="US DOE Joint Genome Institute (JGI-PGF)"/>
            <person name="Lucas S."/>
            <person name="Copeland A."/>
            <person name="Lapidus A."/>
            <person name="Glavina del Rio T."/>
            <person name="Dalin E."/>
            <person name="Tice H."/>
            <person name="Bruce D."/>
            <person name="Goodwin L."/>
            <person name="Pitluck S."/>
            <person name="Kyrpides N."/>
            <person name="Mavromatis K."/>
            <person name="Ivanova N."/>
            <person name="Mikhailova N."/>
            <person name="Chertkov O."/>
            <person name="Brettin T."/>
            <person name="Detter J.C."/>
            <person name="Han C."/>
            <person name="Larimer F."/>
            <person name="Land M."/>
            <person name="Hauser L."/>
            <person name="Markowitz V."/>
            <person name="Cheng J.-F."/>
            <person name="Hugenholtz P."/>
            <person name="Woyke T."/>
            <person name="Wu D."/>
            <person name="Pukall R."/>
            <person name="Steenblock K."/>
            <person name="Schneider S."/>
            <person name="Klenk H.-P."/>
            <person name="Eisen J.A."/>
        </authorList>
    </citation>
    <scope>NUCLEOTIDE SEQUENCE [LARGE SCALE GENOMIC DNA]</scope>
    <source>
        <strain evidence="3">DSM 14684 / CIP 108061 / JCM 11494 / NBRC 100937 / ID131577</strain>
    </source>
</reference>
<keyword evidence="2" id="KW-0808">Transferase</keyword>
<keyword evidence="3" id="KW-1185">Reference proteome</keyword>
<evidence type="ECO:0000259" key="1">
    <source>
        <dbReference type="Pfam" id="PF08241"/>
    </source>
</evidence>
<evidence type="ECO:0000313" key="2">
    <source>
        <dbReference type="EMBL" id="ADB49270.1"/>
    </source>
</evidence>
<sequence length="253" mass="27396">MTEERPRYDAIGGGYARLRREDPRIAARLLAALGPARSVVNVGAGAGSYEPRDRHVIAIEPSAVMAAQRPPELVPAIAASAGALPLFDGSADAAMAVLAIHHWDAEQEAGVRELRRVARGPVALLTVDAAVAGEMWLVRDYLTEVAELDRRIMPPIDRLAGWLGGDVRVETVEVARDTPDWTLMAFWAHPERVLDAAARAATSGFARMDEHVVARVVADVERDLADGTWDERNGALRALDSYDAGLRLVVAER</sequence>
<dbReference type="AlphaFoldDB" id="D3FAK1"/>
<dbReference type="STRING" id="469383.Cwoe_0837"/>
<accession>D3FAK1</accession>
<name>D3FAK1_CONWI</name>
<dbReference type="EMBL" id="CP001854">
    <property type="protein sequence ID" value="ADB49270.1"/>
    <property type="molecule type" value="Genomic_DNA"/>
</dbReference>
<organism evidence="2 3">
    <name type="scientific">Conexibacter woesei (strain DSM 14684 / CCUG 47730 / CIP 108061 / JCM 11494 / NBRC 100937 / ID131577)</name>
    <dbReference type="NCBI Taxonomy" id="469383"/>
    <lineage>
        <taxon>Bacteria</taxon>
        <taxon>Bacillati</taxon>
        <taxon>Actinomycetota</taxon>
        <taxon>Thermoleophilia</taxon>
        <taxon>Solirubrobacterales</taxon>
        <taxon>Conexibacteraceae</taxon>
        <taxon>Conexibacter</taxon>
    </lineage>
</organism>
<dbReference type="GO" id="GO:0008757">
    <property type="term" value="F:S-adenosylmethionine-dependent methyltransferase activity"/>
    <property type="evidence" value="ECO:0007669"/>
    <property type="project" value="InterPro"/>
</dbReference>